<dbReference type="InterPro" id="IPR050300">
    <property type="entry name" value="GDXG_lipolytic_enzyme"/>
</dbReference>
<keyword evidence="2" id="KW-1133">Transmembrane helix</keyword>
<reference evidence="4 5" key="1">
    <citation type="submission" date="2024-08" db="EMBL/GenBank/DDBJ databases">
        <title>Pantoea ronii - a newly identified human opportunistic pathogen.</title>
        <authorList>
            <person name="Keidar-Friedman D."/>
            <person name="Sorek N."/>
            <person name="Leshin-Carmel D."/>
            <person name="Tsur A."/>
            <person name="Amsalem M."/>
            <person name="Tolkach D."/>
            <person name="Brosh-Nissimov T."/>
        </authorList>
    </citation>
    <scope>NUCLEOTIDE SEQUENCE [LARGE SCALE GENOMIC DNA]</scope>
    <source>
        <strain evidence="4 5">AA23256</strain>
    </source>
</reference>
<dbReference type="InterPro" id="IPR049492">
    <property type="entry name" value="BD-FAE-like_dom"/>
</dbReference>
<keyword evidence="2" id="KW-0472">Membrane</keyword>
<proteinExistence type="predicted"/>
<dbReference type="RefSeq" id="WP_397212622.1">
    <property type="nucleotide sequence ID" value="NZ_JBGFSN010000004.1"/>
</dbReference>
<sequence>MYFFNVRRERLLTGKTIKRSLLNSPVFVFLIGFFLFFPAFFVSATPYQEIPLRADSDGKRYDYMNFSKQPGVLNRAVNKVYSPAMVYVPPTGKSNHTAVLIIPGGGFSYIMLDYEGINVAQALSKKGYSSFILAYRMPRKGDATLRDESFSDVQRALRLIRSRAKEFSLNSNSIGVMGFSAGGYLAANLSNRFADSYGEASDAVDKISARPDFSALIYPVVSLEKNYTHSGTKTALLGSSNDQALIQRYSQEYLITQETPPTFIVHALDDRVASPQNSIRYFESLNKNKVKAELHLFQAGGHGFSVNKKDNIPSDSWVNLFTLWQHALK</sequence>
<keyword evidence="5" id="KW-1185">Reference proteome</keyword>
<comment type="caution">
    <text evidence="4">The sequence shown here is derived from an EMBL/GenBank/DDBJ whole genome shotgun (WGS) entry which is preliminary data.</text>
</comment>
<evidence type="ECO:0000313" key="5">
    <source>
        <dbReference type="Proteomes" id="UP001611251"/>
    </source>
</evidence>
<organism evidence="4 5">
    <name type="scientific">Pantoea osteomyelitidis</name>
    <dbReference type="NCBI Taxonomy" id="3230026"/>
    <lineage>
        <taxon>Bacteria</taxon>
        <taxon>Pseudomonadati</taxon>
        <taxon>Pseudomonadota</taxon>
        <taxon>Gammaproteobacteria</taxon>
        <taxon>Enterobacterales</taxon>
        <taxon>Erwiniaceae</taxon>
        <taxon>Pantoea</taxon>
    </lineage>
</organism>
<dbReference type="Gene3D" id="3.40.50.1820">
    <property type="entry name" value="alpha/beta hydrolase"/>
    <property type="match status" value="1"/>
</dbReference>
<dbReference type="PANTHER" id="PTHR48081:SF6">
    <property type="entry name" value="PEPTIDASE S9 PROLYL OLIGOPEPTIDASE CATALYTIC DOMAIN-CONTAINING PROTEIN"/>
    <property type="match status" value="1"/>
</dbReference>
<dbReference type="Pfam" id="PF20434">
    <property type="entry name" value="BD-FAE"/>
    <property type="match status" value="1"/>
</dbReference>
<dbReference type="EMBL" id="JBGFSN010000004">
    <property type="protein sequence ID" value="MFH8133553.1"/>
    <property type="molecule type" value="Genomic_DNA"/>
</dbReference>
<dbReference type="InterPro" id="IPR029058">
    <property type="entry name" value="AB_hydrolase_fold"/>
</dbReference>
<dbReference type="PANTHER" id="PTHR48081">
    <property type="entry name" value="AB HYDROLASE SUPERFAMILY PROTEIN C4A8.06C"/>
    <property type="match status" value="1"/>
</dbReference>
<keyword evidence="1 4" id="KW-0378">Hydrolase</keyword>
<feature type="domain" description="BD-FAE-like" evidence="3">
    <location>
        <begin position="86"/>
        <end position="282"/>
    </location>
</feature>
<evidence type="ECO:0000313" key="4">
    <source>
        <dbReference type="EMBL" id="MFH8133553.1"/>
    </source>
</evidence>
<evidence type="ECO:0000259" key="3">
    <source>
        <dbReference type="Pfam" id="PF20434"/>
    </source>
</evidence>
<dbReference type="GO" id="GO:0016787">
    <property type="term" value="F:hydrolase activity"/>
    <property type="evidence" value="ECO:0007669"/>
    <property type="project" value="UniProtKB-KW"/>
</dbReference>
<name>A0ABW7PTP2_9GAMM</name>
<evidence type="ECO:0000256" key="2">
    <source>
        <dbReference type="SAM" id="Phobius"/>
    </source>
</evidence>
<evidence type="ECO:0000256" key="1">
    <source>
        <dbReference type="ARBA" id="ARBA00022801"/>
    </source>
</evidence>
<dbReference type="Proteomes" id="UP001611251">
    <property type="component" value="Unassembled WGS sequence"/>
</dbReference>
<gene>
    <name evidence="4" type="ORF">ABU178_05085</name>
</gene>
<accession>A0ABW7PTP2</accession>
<protein>
    <submittedName>
        <fullName evidence="4">Alpha/beta hydrolase</fullName>
    </submittedName>
</protein>
<keyword evidence="2" id="KW-0812">Transmembrane</keyword>
<dbReference type="SUPFAM" id="SSF53474">
    <property type="entry name" value="alpha/beta-Hydrolases"/>
    <property type="match status" value="1"/>
</dbReference>
<feature type="transmembrane region" description="Helical" evidence="2">
    <location>
        <begin position="21"/>
        <end position="41"/>
    </location>
</feature>